<sequence>MKTAWKTACSALCLCALLVWVTSCPQSAGNGGASTDFTTLYVSVTDSIGGTAVDGTTLRVYESGNTLQFQSDFRVTNGKVRVSGISTNKRYDFELIGIKGKWAGSRLENYSPLKKAEQTLSIIQSEHAMITRGITPPKITSIQSGNGTFTDIDESTVISSSDKVRVVFDSDVGAVEETASGAFGAKLGIDKAPNNLSGIHGRYSVSQAGGVIKSTYTFSFSEVPNGTGELIAVGYDVAHNRIEKHIPVTFQSSSAAASDLSTCTFDKLSVNTERLPFSENLFSLNPVENRRSSYRVLVRFTLKKFGIDEKILGFDLYRKKNGYAQDFRFVSRTLYNELKNETQSGWGFHVGIDSDSLLEEDTEYEYKIRVFNKLNEKYSPVIKTKVLKSFTYDLTAPAQNAFVSFANAANLTYKCKMSNTHLLDAGQSDYMICGLLIKDFRGIPLFGAKLIYVFNAGGNPDILIEVCDRVTGMLQSQLKRGSELIATGKLNSYDIYSLDDLVKVDKATGVIEFTEKLVKVPFFNVIPISGGKGLNLPMIYEKGTSYQWDIQDWGSNSVSLNDDTALNFVKMYSYIDENAQIKYCRAASYGNNSSSGANAVNGCFTFTVGN</sequence>
<reference evidence="2 3" key="1">
    <citation type="submission" date="2013-08" db="EMBL/GenBank/DDBJ databases">
        <authorList>
            <person name="Weinstock G."/>
            <person name="Sodergren E."/>
            <person name="Wylie T."/>
            <person name="Fulton L."/>
            <person name="Fulton R."/>
            <person name="Fronick C."/>
            <person name="O'Laughlin M."/>
            <person name="Godfrey J."/>
            <person name="Miner T."/>
            <person name="Herter B."/>
            <person name="Appelbaum E."/>
            <person name="Cordes M."/>
            <person name="Lek S."/>
            <person name="Wollam A."/>
            <person name="Pepin K.H."/>
            <person name="Palsikar V.B."/>
            <person name="Mitreva M."/>
            <person name="Wilson R.K."/>
        </authorList>
    </citation>
    <scope>NUCLEOTIDE SEQUENCE [LARGE SCALE GENOMIC DNA]</scope>
    <source>
        <strain evidence="2 3">ATCC 700332</strain>
    </source>
</reference>
<evidence type="ECO:0008006" key="4">
    <source>
        <dbReference type="Google" id="ProtNLM"/>
    </source>
</evidence>
<feature type="chain" id="PRO_5045075284" description="PrcA" evidence="1">
    <location>
        <begin position="29"/>
        <end position="610"/>
    </location>
</feature>
<comment type="caution">
    <text evidence="2">The sequence shown here is derived from an EMBL/GenBank/DDBJ whole genome shotgun (WGS) entry which is preliminary data.</text>
</comment>
<keyword evidence="1" id="KW-0732">Signal</keyword>
<evidence type="ECO:0000313" key="3">
    <source>
        <dbReference type="Proteomes" id="UP000016649"/>
    </source>
</evidence>
<dbReference type="Proteomes" id="UP000016649">
    <property type="component" value="Unassembled WGS sequence"/>
</dbReference>
<dbReference type="NCBIfam" id="NF033597">
    <property type="entry name" value="denti_PrcA"/>
    <property type="match status" value="1"/>
</dbReference>
<protein>
    <recommendedName>
        <fullName evidence="4">PrcA</fullName>
    </recommendedName>
</protein>
<evidence type="ECO:0000313" key="2">
    <source>
        <dbReference type="EMBL" id="ERJ93913.1"/>
    </source>
</evidence>
<gene>
    <name evidence="2" type="ORF">HMPREF9193_00634</name>
</gene>
<dbReference type="EMBL" id="AWVH01000013">
    <property type="protein sequence ID" value="ERJ93913.1"/>
    <property type="molecule type" value="Genomic_DNA"/>
</dbReference>
<evidence type="ECO:0000256" key="1">
    <source>
        <dbReference type="SAM" id="SignalP"/>
    </source>
</evidence>
<name>A0ABN0P0B2_TRELE</name>
<organism evidence="2 3">
    <name type="scientific">Treponema lecithinolyticum ATCC 700332</name>
    <dbReference type="NCBI Taxonomy" id="1321815"/>
    <lineage>
        <taxon>Bacteria</taxon>
        <taxon>Pseudomonadati</taxon>
        <taxon>Spirochaetota</taxon>
        <taxon>Spirochaetia</taxon>
        <taxon>Spirochaetales</taxon>
        <taxon>Treponemataceae</taxon>
        <taxon>Treponema</taxon>
    </lineage>
</organism>
<accession>A0ABN0P0B2</accession>
<proteinExistence type="predicted"/>
<dbReference type="RefSeq" id="WP_021686482.1">
    <property type="nucleotide sequence ID" value="NZ_KI260556.1"/>
</dbReference>
<dbReference type="PROSITE" id="PS51257">
    <property type="entry name" value="PROKAR_LIPOPROTEIN"/>
    <property type="match status" value="1"/>
</dbReference>
<feature type="signal peptide" evidence="1">
    <location>
        <begin position="1"/>
        <end position="28"/>
    </location>
</feature>
<keyword evidence="3" id="KW-1185">Reference proteome</keyword>